<gene>
    <name evidence="2" type="ORF">COT77_03045</name>
</gene>
<dbReference type="InterPro" id="IPR016195">
    <property type="entry name" value="Pol/histidinol_Pase-like"/>
</dbReference>
<reference evidence="3" key="1">
    <citation type="submission" date="2017-09" db="EMBL/GenBank/DDBJ databases">
        <title>Depth-based differentiation of microbial function through sediment-hosted aquifers and enrichment of novel symbionts in the deep terrestrial subsurface.</title>
        <authorList>
            <person name="Probst A.J."/>
            <person name="Ladd B."/>
            <person name="Jarett J.K."/>
            <person name="Geller-Mcgrath D.E."/>
            <person name="Sieber C.M.K."/>
            <person name="Emerson J.B."/>
            <person name="Anantharaman K."/>
            <person name="Thomas B.C."/>
            <person name="Malmstrom R."/>
            <person name="Stieglmeier M."/>
            <person name="Klingl A."/>
            <person name="Woyke T."/>
            <person name="Ryan C.M."/>
            <person name="Banfield J.F."/>
        </authorList>
    </citation>
    <scope>NUCLEOTIDE SEQUENCE [LARGE SCALE GENOMIC DNA]</scope>
</reference>
<feature type="region of interest" description="Disordered" evidence="1">
    <location>
        <begin position="388"/>
        <end position="467"/>
    </location>
</feature>
<dbReference type="AlphaFoldDB" id="A0A2M6WWL7"/>
<accession>A0A2M6WWL7</accession>
<comment type="caution">
    <text evidence="2">The sequence shown here is derived from an EMBL/GenBank/DDBJ whole genome shotgun (WGS) entry which is preliminary data.</text>
</comment>
<sequence length="613" mass="66458">MKKVAVVLLVMVMLAGSVCVWGNKDIALIDHTHSNVSDGLYTMLLAFRIARALGAQGVIISDHLEHFGDTVPMDFIENPYERFLLQLSYLGHELVAGKVCITDPVQYINLVEQAAKETGLLGVPGVEIALNGKDNHIVVFPLDRYSLGELMDAQKAGKFHDLSTGSATLASIVARYNLVAIAAHPTHPQYPFDLERTNWVNGVECYDADPLAITPGPIFSTVAKLLKCSGKDTTSVLGASDFHWGVGVTALPNEVVLTHAQIFNERTPRAVAEAVRTNRCYASFGLQMKIESATAMAGEEWDPNTQPTFEMTCRGLGVGFYPDAKIMLDYGGGKTIMFSAKVDTSLLRAKLSFRAADVLQPGVPVHGMYVSVRGLAVTSAIRVKTLQSRSEPPKLVERSPGLSYPPSPRVGGKAKGTMITSGQASPPALHNPGDYTAQRPEGSTTPPAPTRSGGLSYPPSPTKPQEPQAWAREYYGERPFGQSIPRLGITPVLVKVYVGMDQEYRYGKLIVDFVGQTRYSFDLNIPPGQNVTSMARRGLMYFRQAEPSRPGTSMLIDVGKVQVCTGDNGRGCYVLLGDMFNAEYADTPGKRFLGAIGQFMIKMQPAPSGRAKP</sequence>
<protein>
    <submittedName>
        <fullName evidence="2">Uncharacterized protein</fullName>
    </submittedName>
</protein>
<evidence type="ECO:0000313" key="2">
    <source>
        <dbReference type="EMBL" id="PIT97141.1"/>
    </source>
</evidence>
<name>A0A2M6WWL7_9BACT</name>
<organism evidence="2 3">
    <name type="scientific">Candidatus Berkelbacteria bacterium CG10_big_fil_rev_8_21_14_0_10_41_12</name>
    <dbReference type="NCBI Taxonomy" id="1974513"/>
    <lineage>
        <taxon>Bacteria</taxon>
        <taxon>Candidatus Berkelbacteria</taxon>
    </lineage>
</organism>
<dbReference type="Proteomes" id="UP000228596">
    <property type="component" value="Unassembled WGS sequence"/>
</dbReference>
<dbReference type="Gene3D" id="3.20.20.140">
    <property type="entry name" value="Metal-dependent hydrolases"/>
    <property type="match status" value="1"/>
</dbReference>
<dbReference type="SUPFAM" id="SSF89550">
    <property type="entry name" value="PHP domain-like"/>
    <property type="match status" value="1"/>
</dbReference>
<evidence type="ECO:0000256" key="1">
    <source>
        <dbReference type="SAM" id="MobiDB-lite"/>
    </source>
</evidence>
<dbReference type="EMBL" id="PEZV01000033">
    <property type="protein sequence ID" value="PIT97141.1"/>
    <property type="molecule type" value="Genomic_DNA"/>
</dbReference>
<evidence type="ECO:0000313" key="3">
    <source>
        <dbReference type="Proteomes" id="UP000228596"/>
    </source>
</evidence>
<proteinExistence type="predicted"/>